<dbReference type="NCBIfam" id="NF010703">
    <property type="entry name" value="PRK14103.1"/>
    <property type="match status" value="1"/>
</dbReference>
<sequence>MSTTWDPALYLDFDDHRARPFHDLLARVRAVAPRRVVDLGCGPGNMTALLAARWPEAVLEALDSSAEMVAAAQAAGIPAHRQAVEDWAPEPDTDVVVTNAVLQWVPSHRTLLPSWLRALPSGATFAMQVPGNFAAPSHALARSLAAERGIRLRGEAGVGEPAEYAALFAAAGAEADVWETTYVQRLTGEDPVLHWISSTALRPVRDALSAAEYADFTADLAPRLREAYPADAGGHTWFPFRRIFAVAQLP</sequence>
<name>A0ABP8S6B5_9PSEU</name>
<dbReference type="PANTHER" id="PTHR43861">
    <property type="entry name" value="TRANS-ACONITATE 2-METHYLTRANSFERASE-RELATED"/>
    <property type="match status" value="1"/>
</dbReference>
<organism evidence="1 2">
    <name type="scientific">Pseudonocardia xishanensis</name>
    <dbReference type="NCBI Taxonomy" id="630995"/>
    <lineage>
        <taxon>Bacteria</taxon>
        <taxon>Bacillati</taxon>
        <taxon>Actinomycetota</taxon>
        <taxon>Actinomycetes</taxon>
        <taxon>Pseudonocardiales</taxon>
        <taxon>Pseudonocardiaceae</taxon>
        <taxon>Pseudonocardia</taxon>
    </lineage>
</organism>
<dbReference type="Gene3D" id="3.40.50.150">
    <property type="entry name" value="Vaccinia Virus protein VP39"/>
    <property type="match status" value="1"/>
</dbReference>
<comment type="caution">
    <text evidence="1">The sequence shown here is derived from an EMBL/GenBank/DDBJ whole genome shotgun (WGS) entry which is preliminary data.</text>
</comment>
<dbReference type="InterPro" id="IPR029063">
    <property type="entry name" value="SAM-dependent_MTases_sf"/>
</dbReference>
<protein>
    <submittedName>
        <fullName evidence="1">Trans-aconitate 2-methyltransferase</fullName>
    </submittedName>
</protein>
<reference evidence="2" key="1">
    <citation type="journal article" date="2019" name="Int. J. Syst. Evol. Microbiol.">
        <title>The Global Catalogue of Microorganisms (GCM) 10K type strain sequencing project: providing services to taxonomists for standard genome sequencing and annotation.</title>
        <authorList>
            <consortium name="The Broad Institute Genomics Platform"/>
            <consortium name="The Broad Institute Genome Sequencing Center for Infectious Disease"/>
            <person name="Wu L."/>
            <person name="Ma J."/>
        </authorList>
    </citation>
    <scope>NUCLEOTIDE SEQUENCE [LARGE SCALE GENOMIC DNA]</scope>
    <source>
        <strain evidence="2">JCM 17906</strain>
    </source>
</reference>
<evidence type="ECO:0000313" key="2">
    <source>
        <dbReference type="Proteomes" id="UP001501598"/>
    </source>
</evidence>
<dbReference type="CDD" id="cd02440">
    <property type="entry name" value="AdoMet_MTases"/>
    <property type="match status" value="1"/>
</dbReference>
<dbReference type="PANTHER" id="PTHR43861:SF1">
    <property type="entry name" value="TRANS-ACONITATE 2-METHYLTRANSFERASE"/>
    <property type="match status" value="1"/>
</dbReference>
<gene>
    <name evidence="1" type="ORF">GCM10023175_72230</name>
</gene>
<accession>A0ABP8S6B5</accession>
<dbReference type="RefSeq" id="WP_345428890.1">
    <property type="nucleotide sequence ID" value="NZ_BAABGT010000123.1"/>
</dbReference>
<dbReference type="Gene3D" id="1.10.150.290">
    <property type="entry name" value="S-adenosyl-L-methionine-dependent methyltransferases"/>
    <property type="match status" value="1"/>
</dbReference>
<dbReference type="Proteomes" id="UP001501598">
    <property type="component" value="Unassembled WGS sequence"/>
</dbReference>
<keyword evidence="2" id="KW-1185">Reference proteome</keyword>
<dbReference type="SUPFAM" id="SSF53335">
    <property type="entry name" value="S-adenosyl-L-methionine-dependent methyltransferases"/>
    <property type="match status" value="1"/>
</dbReference>
<evidence type="ECO:0000313" key="1">
    <source>
        <dbReference type="EMBL" id="GAA4561002.1"/>
    </source>
</evidence>
<dbReference type="EMBL" id="BAABGT010000123">
    <property type="protein sequence ID" value="GAA4561002.1"/>
    <property type="molecule type" value="Genomic_DNA"/>
</dbReference>
<dbReference type="Pfam" id="PF13489">
    <property type="entry name" value="Methyltransf_23"/>
    <property type="match status" value="1"/>
</dbReference>
<dbReference type="InterPro" id="IPR023149">
    <property type="entry name" value="Trans_acon_MeTrfase_C"/>
</dbReference>
<proteinExistence type="predicted"/>